<feature type="compositionally biased region" description="Polar residues" evidence="2">
    <location>
        <begin position="443"/>
        <end position="454"/>
    </location>
</feature>
<proteinExistence type="inferred from homology"/>
<name>A0A1I7T8N7_9PELO</name>
<dbReference type="AlphaFoldDB" id="A0A1I7T8N7"/>
<evidence type="ECO:0000313" key="4">
    <source>
        <dbReference type="Proteomes" id="UP000095282"/>
    </source>
</evidence>
<dbReference type="InterPro" id="IPR001394">
    <property type="entry name" value="Peptidase_C19_UCH"/>
</dbReference>
<accession>A0A1I7T8N7</accession>
<feature type="compositionally biased region" description="Basic and acidic residues" evidence="2">
    <location>
        <begin position="460"/>
        <end position="473"/>
    </location>
</feature>
<feature type="region of interest" description="Disordered" evidence="2">
    <location>
        <begin position="440"/>
        <end position="508"/>
    </location>
</feature>
<dbReference type="WBParaSite" id="Csp11.Scaffold547.g3504.t1">
    <property type="protein sequence ID" value="Csp11.Scaffold547.g3504.t1"/>
    <property type="gene ID" value="Csp11.Scaffold547.g3504"/>
</dbReference>
<dbReference type="PROSITE" id="PS00973">
    <property type="entry name" value="USP_2"/>
    <property type="match status" value="1"/>
</dbReference>
<dbReference type="GO" id="GO:0005634">
    <property type="term" value="C:nucleus"/>
    <property type="evidence" value="ECO:0007669"/>
    <property type="project" value="TreeGrafter"/>
</dbReference>
<dbReference type="SUPFAM" id="SSF54001">
    <property type="entry name" value="Cysteine proteinases"/>
    <property type="match status" value="1"/>
</dbReference>
<feature type="domain" description="USP" evidence="3">
    <location>
        <begin position="235"/>
        <end position="581"/>
    </location>
</feature>
<dbReference type="PANTHER" id="PTHR24006">
    <property type="entry name" value="UBIQUITIN CARBOXYL-TERMINAL HYDROLASE"/>
    <property type="match status" value="1"/>
</dbReference>
<feature type="region of interest" description="Disordered" evidence="2">
    <location>
        <begin position="127"/>
        <end position="148"/>
    </location>
</feature>
<reference evidence="5" key="1">
    <citation type="submission" date="2016-11" db="UniProtKB">
        <authorList>
            <consortium name="WormBaseParasite"/>
        </authorList>
    </citation>
    <scope>IDENTIFICATION</scope>
</reference>
<dbReference type="GO" id="GO:0004843">
    <property type="term" value="F:cysteine-type deubiquitinase activity"/>
    <property type="evidence" value="ECO:0007669"/>
    <property type="project" value="InterPro"/>
</dbReference>
<dbReference type="InterPro" id="IPR018200">
    <property type="entry name" value="USP_CS"/>
</dbReference>
<sequence>MTDGSQCELIEIVKKFQPRLLIKNGFLKIDKNSVKVLKANKETYLDYKLHEVEPKRVQGFNNTVYVCLRHENDRSLKLTFSRQQLAHLKKSVSLLNRMLESNNLIEGNTTQTSVGSGAADSIDKYVSTDTTKRNPPTPPFKASYNNTVTGTSSDHAVNNFQKKPIISSANCSLNQTKKSDLGSPTTTNSKVYLNSHNRSTEYGTRFAHQSGQGSSPKTNNGIFKGKNEMEKYECRRLANTGNSCFFNATMQALVSCPSIVSRCIQLHRLLLRHHLSFHKDSDLTSAKVKLLEGLIFMINLLIGYTNPENKREMLEEIRQRMGELEPSFGTNVQQDAHEYLSHLLNSINELMTAKQNIKLDINIGKEVVDVDSISSLNPASVFQFNTEQKLLCGTCKKENVVSASHQMMQIPISGWNRIGKNNERSGSIYLVNKDNSHYEPVTSLESHSPASRQQRILKRNAHDRDDKDDEDKHKNQKRIAKQNVSSMNGSTPEEPSIRSHLQRTCGDSNSTQNFNRGVYTLVAVVCHYGESTHKGHYVSYVKDMYGGCWFSSSDDTFDKVSRKKVAEDICYNGYLLFYDHQ</sequence>
<keyword evidence="4" id="KW-1185">Reference proteome</keyword>
<dbReference type="eggNOG" id="KOG1864">
    <property type="taxonomic scope" value="Eukaryota"/>
</dbReference>
<dbReference type="InterPro" id="IPR028889">
    <property type="entry name" value="USP"/>
</dbReference>
<evidence type="ECO:0000256" key="1">
    <source>
        <dbReference type="ARBA" id="ARBA00009085"/>
    </source>
</evidence>
<dbReference type="STRING" id="1561998.A0A1I7T8N7"/>
<organism evidence="4 5">
    <name type="scientific">Caenorhabditis tropicalis</name>
    <dbReference type="NCBI Taxonomy" id="1561998"/>
    <lineage>
        <taxon>Eukaryota</taxon>
        <taxon>Metazoa</taxon>
        <taxon>Ecdysozoa</taxon>
        <taxon>Nematoda</taxon>
        <taxon>Chromadorea</taxon>
        <taxon>Rhabditida</taxon>
        <taxon>Rhabditina</taxon>
        <taxon>Rhabditomorpha</taxon>
        <taxon>Rhabditoidea</taxon>
        <taxon>Rhabditidae</taxon>
        <taxon>Peloderinae</taxon>
        <taxon>Caenorhabditis</taxon>
    </lineage>
</organism>
<evidence type="ECO:0000259" key="3">
    <source>
        <dbReference type="PROSITE" id="PS50235"/>
    </source>
</evidence>
<dbReference type="PROSITE" id="PS50235">
    <property type="entry name" value="USP_3"/>
    <property type="match status" value="1"/>
</dbReference>
<dbReference type="Proteomes" id="UP000095282">
    <property type="component" value="Unplaced"/>
</dbReference>
<protein>
    <submittedName>
        <fullName evidence="5">USP domain-containing protein</fullName>
    </submittedName>
</protein>
<dbReference type="Pfam" id="PF00443">
    <property type="entry name" value="UCH"/>
    <property type="match status" value="1"/>
</dbReference>
<dbReference type="InterPro" id="IPR050164">
    <property type="entry name" value="Peptidase_C19"/>
</dbReference>
<dbReference type="GO" id="GO:0005829">
    <property type="term" value="C:cytosol"/>
    <property type="evidence" value="ECO:0007669"/>
    <property type="project" value="TreeGrafter"/>
</dbReference>
<dbReference type="Gene3D" id="3.90.70.10">
    <property type="entry name" value="Cysteine proteinases"/>
    <property type="match status" value="1"/>
</dbReference>
<dbReference type="GO" id="GO:0016579">
    <property type="term" value="P:protein deubiquitination"/>
    <property type="evidence" value="ECO:0007669"/>
    <property type="project" value="InterPro"/>
</dbReference>
<evidence type="ECO:0000313" key="5">
    <source>
        <dbReference type="WBParaSite" id="Csp11.Scaffold547.g3504.t1"/>
    </source>
</evidence>
<evidence type="ECO:0000256" key="2">
    <source>
        <dbReference type="SAM" id="MobiDB-lite"/>
    </source>
</evidence>
<feature type="compositionally biased region" description="Polar residues" evidence="2">
    <location>
        <begin position="482"/>
        <end position="493"/>
    </location>
</feature>
<dbReference type="InterPro" id="IPR038765">
    <property type="entry name" value="Papain-like_cys_pep_sf"/>
</dbReference>
<comment type="similarity">
    <text evidence="1">Belongs to the peptidase C19 family.</text>
</comment>